<feature type="transmembrane region" description="Helical" evidence="13">
    <location>
        <begin position="254"/>
        <end position="273"/>
    </location>
</feature>
<keyword evidence="2 13" id="KW-1003">Cell membrane</keyword>
<evidence type="ECO:0000256" key="9">
    <source>
        <dbReference type="ARBA" id="ARBA00023170"/>
    </source>
</evidence>
<evidence type="ECO:0000256" key="13">
    <source>
        <dbReference type="RuleBase" id="RU363047"/>
    </source>
</evidence>
<dbReference type="PRINTS" id="PR00237">
    <property type="entry name" value="GPCRRHODOPSN"/>
</dbReference>
<evidence type="ECO:0000256" key="4">
    <source>
        <dbReference type="ARBA" id="ARBA00022692"/>
    </source>
</evidence>
<reference evidence="15" key="2">
    <citation type="submission" date="2025-08" db="UniProtKB">
        <authorList>
            <consortium name="Ensembl"/>
        </authorList>
    </citation>
    <scope>IDENTIFICATION</scope>
</reference>
<reference evidence="15" key="3">
    <citation type="submission" date="2025-09" db="UniProtKB">
        <authorList>
            <consortium name="Ensembl"/>
        </authorList>
    </citation>
    <scope>IDENTIFICATION</scope>
</reference>
<dbReference type="STRING" id="38772.ENSGAGP00000026515"/>
<feature type="domain" description="G-protein coupled receptors family 1 profile" evidence="14">
    <location>
        <begin position="54"/>
        <end position="303"/>
    </location>
</feature>
<dbReference type="SUPFAM" id="SSF81321">
    <property type="entry name" value="Family A G protein-coupled receptor-like"/>
    <property type="match status" value="1"/>
</dbReference>
<keyword evidence="5 13" id="KW-0552">Olfaction</keyword>
<name>A0A452IFK5_9SAUR</name>
<keyword evidence="10" id="KW-0325">Glycoprotein</keyword>
<feature type="transmembrane region" description="Helical" evidence="13">
    <location>
        <begin position="153"/>
        <end position="176"/>
    </location>
</feature>
<dbReference type="InterPro" id="IPR000725">
    <property type="entry name" value="Olfact_rcpt"/>
</dbReference>
<dbReference type="GO" id="GO:0004930">
    <property type="term" value="F:G protein-coupled receptor activity"/>
    <property type="evidence" value="ECO:0007669"/>
    <property type="project" value="UniProtKB-KW"/>
</dbReference>
<dbReference type="PANTHER" id="PTHR26454:SF31">
    <property type="entry name" value="OLFACTORY RECEPTOR 214"/>
    <property type="match status" value="1"/>
</dbReference>
<dbReference type="Gene3D" id="1.20.1070.10">
    <property type="entry name" value="Rhodopsin 7-helix transmembrane proteins"/>
    <property type="match status" value="1"/>
</dbReference>
<dbReference type="InterPro" id="IPR000276">
    <property type="entry name" value="GPCR_Rhodpsn"/>
</dbReference>
<dbReference type="PRINTS" id="PR00245">
    <property type="entry name" value="OLFACTORYR"/>
</dbReference>
<dbReference type="AlphaFoldDB" id="A0A452IFK5"/>
<evidence type="ECO:0000313" key="16">
    <source>
        <dbReference type="Proteomes" id="UP000291020"/>
    </source>
</evidence>
<evidence type="ECO:0000256" key="6">
    <source>
        <dbReference type="ARBA" id="ARBA00022989"/>
    </source>
</evidence>
<dbReference type="Ensembl" id="ENSGAGT00000030142.1">
    <property type="protein sequence ID" value="ENSGAGP00000026515.1"/>
    <property type="gene ID" value="ENSGAGG00000019327.1"/>
</dbReference>
<keyword evidence="16" id="KW-1185">Reference proteome</keyword>
<keyword evidence="11 12" id="KW-0807">Transducer</keyword>
<dbReference type="Pfam" id="PF13853">
    <property type="entry name" value="7tm_4"/>
    <property type="match status" value="1"/>
</dbReference>
<dbReference type="CDD" id="cd15912">
    <property type="entry name" value="7tmA_OR6C-like"/>
    <property type="match status" value="1"/>
</dbReference>
<dbReference type="GO" id="GO:0005886">
    <property type="term" value="C:plasma membrane"/>
    <property type="evidence" value="ECO:0007669"/>
    <property type="project" value="UniProtKB-SubCell"/>
</dbReference>
<feature type="transmembrane region" description="Helical" evidence="13">
    <location>
        <begin position="111"/>
        <end position="133"/>
    </location>
</feature>
<evidence type="ECO:0000256" key="7">
    <source>
        <dbReference type="ARBA" id="ARBA00023040"/>
    </source>
</evidence>
<feature type="transmembrane region" description="Helical" evidence="13">
    <location>
        <begin position="73"/>
        <end position="91"/>
    </location>
</feature>
<evidence type="ECO:0000256" key="12">
    <source>
        <dbReference type="RuleBase" id="RU000688"/>
    </source>
</evidence>
<organism evidence="15 16">
    <name type="scientific">Gopherus agassizii</name>
    <name type="common">Agassiz's desert tortoise</name>
    <dbReference type="NCBI Taxonomy" id="38772"/>
    <lineage>
        <taxon>Eukaryota</taxon>
        <taxon>Metazoa</taxon>
        <taxon>Chordata</taxon>
        <taxon>Craniata</taxon>
        <taxon>Vertebrata</taxon>
        <taxon>Euteleostomi</taxon>
        <taxon>Archelosauria</taxon>
        <taxon>Testudinata</taxon>
        <taxon>Testudines</taxon>
        <taxon>Cryptodira</taxon>
        <taxon>Durocryptodira</taxon>
        <taxon>Testudinoidea</taxon>
        <taxon>Testudinidae</taxon>
        <taxon>Gopherus</taxon>
    </lineage>
</organism>
<comment type="similarity">
    <text evidence="12">Belongs to the G-protein coupled receptor 1 family.</text>
</comment>
<dbReference type="PROSITE" id="PS00237">
    <property type="entry name" value="G_PROTEIN_RECEP_F1_1"/>
    <property type="match status" value="1"/>
</dbReference>
<dbReference type="GO" id="GO:0004984">
    <property type="term" value="F:olfactory receptor activity"/>
    <property type="evidence" value="ECO:0007669"/>
    <property type="project" value="InterPro"/>
</dbReference>
<evidence type="ECO:0000256" key="2">
    <source>
        <dbReference type="ARBA" id="ARBA00022475"/>
    </source>
</evidence>
<dbReference type="Proteomes" id="UP000291020">
    <property type="component" value="Unassembled WGS sequence"/>
</dbReference>
<keyword evidence="6 13" id="KW-1133">Transmembrane helix</keyword>
<evidence type="ECO:0000256" key="1">
    <source>
        <dbReference type="ARBA" id="ARBA00004651"/>
    </source>
</evidence>
<feature type="transmembrane region" description="Helical" evidence="13">
    <location>
        <begin position="213"/>
        <end position="242"/>
    </location>
</feature>
<evidence type="ECO:0000256" key="5">
    <source>
        <dbReference type="ARBA" id="ARBA00022725"/>
    </source>
</evidence>
<comment type="subcellular location">
    <subcellularLocation>
        <location evidence="1 13">Cell membrane</location>
        <topology evidence="1 13">Multi-pass membrane protein</topology>
    </subcellularLocation>
</comment>
<dbReference type="PROSITE" id="PS50262">
    <property type="entry name" value="G_PROTEIN_RECEP_F1_2"/>
    <property type="match status" value="1"/>
</dbReference>
<dbReference type="FunFam" id="1.20.1070.10:FF:000010">
    <property type="entry name" value="Olfactory receptor"/>
    <property type="match status" value="1"/>
</dbReference>
<accession>A0A452IFK5</accession>
<proteinExistence type="inferred from homology"/>
<keyword evidence="7 12" id="KW-0297">G-protein coupled receptor</keyword>
<evidence type="ECO:0000313" key="15">
    <source>
        <dbReference type="Ensembl" id="ENSGAGP00000026515.1"/>
    </source>
</evidence>
<dbReference type="PANTHER" id="PTHR26454">
    <property type="entry name" value="OLFACTORY RECEPTOR"/>
    <property type="match status" value="1"/>
</dbReference>
<evidence type="ECO:0000256" key="10">
    <source>
        <dbReference type="ARBA" id="ARBA00023180"/>
    </source>
</evidence>
<protein>
    <recommendedName>
        <fullName evidence="13">Olfactory receptor</fullName>
    </recommendedName>
</protein>
<evidence type="ECO:0000259" key="14">
    <source>
        <dbReference type="PROSITE" id="PS50262"/>
    </source>
</evidence>
<dbReference type="InterPro" id="IPR047132">
    <property type="entry name" value="Olfact_rcpt_6C-like"/>
</dbReference>
<reference evidence="16" key="1">
    <citation type="journal article" date="2017" name="PLoS ONE">
        <title>The Agassiz's desert tortoise genome provides a resource for the conservation of a threatened species.</title>
        <authorList>
            <person name="Tollis M."/>
            <person name="DeNardo D.F."/>
            <person name="Cornelius J.A."/>
            <person name="Dolby G.A."/>
            <person name="Edwards T."/>
            <person name="Henen B.T."/>
            <person name="Karl A.E."/>
            <person name="Murphy R.W."/>
            <person name="Kusumi K."/>
        </authorList>
    </citation>
    <scope>NUCLEOTIDE SEQUENCE [LARGE SCALE GENOMIC DNA]</scope>
</reference>
<keyword evidence="4 12" id="KW-0812">Transmembrane</keyword>
<keyword evidence="8 13" id="KW-0472">Membrane</keyword>
<evidence type="ECO:0000256" key="11">
    <source>
        <dbReference type="ARBA" id="ARBA00023224"/>
    </source>
</evidence>
<keyword evidence="3 13" id="KW-0716">Sensory transduction</keyword>
<keyword evidence="9 12" id="KW-0675">Receptor</keyword>
<evidence type="ECO:0000256" key="3">
    <source>
        <dbReference type="ARBA" id="ARBA00022606"/>
    </source>
</evidence>
<evidence type="ECO:0000256" key="8">
    <source>
        <dbReference type="ARBA" id="ARBA00023136"/>
    </source>
</evidence>
<dbReference type="InterPro" id="IPR017452">
    <property type="entry name" value="GPCR_Rhodpsn_7TM"/>
</dbReference>
<sequence length="322" mass="36401">MALSPFFPGRQQGIVLDNQSAVREFVLLQFPHLHHLGLLLFLVHLMIYLLMLSGNVVIIAITWADHCLHIPMYFFLRSFSFPEICFTSVIVPKMLANFFSEDKTISFTGCIAQAFFYLSLGVSEFLLLAAMSLDRYMAICYPLHYMAIMSSRVCTFMVLTSWFDGFFFIIGLITMISQLSFCGPNVLNHFFCDVGPLVSLSCSNTHLVESMDFLVAAVVLLGSWAITAVSYSYIVATIIRILSAKERRKAFSTCSSHITVLSIVFGSCIFMYVRPKQRDGLDITKGVANLNTVITPMLNPFIYSLRNKQVIQVFKDTLCWKK</sequence>
<feature type="transmembrane region" description="Helical" evidence="13">
    <location>
        <begin position="36"/>
        <end position="61"/>
    </location>
</feature>